<feature type="compositionally biased region" description="Basic and acidic residues" evidence="1">
    <location>
        <begin position="778"/>
        <end position="797"/>
    </location>
</feature>
<comment type="caution">
    <text evidence="2">The sequence shown here is derived from an EMBL/GenBank/DDBJ whole genome shotgun (WGS) entry which is preliminary data.</text>
</comment>
<sequence length="1764" mass="201651">MAFKASSQKGSDDAVRFSKNKNWKATLKHVSQDAGAWGGSACLLFSGLPAFPEPCRHPHLPPGDVAYGQPRSEGPQWEMSSTSLPKALKVNWLNRVSRLRVTITLHNAGMSDSESERPLPAPKTTGVEQQPFWKVYDVPGENSDVSQSYMKRGHEETGVKPEIFQPRDDEISNWLEAPNSKCYASFGDDGVTATVNAYGDLMQFSCSLGVGCSGVFSADHRYMDEPYWVDDRARQLHDMRQDLRREFTSYGLRIPSIDLERSRLLGYVHDRWPRYRAEDKTSRLNLTTQWMVYEQTLLQQCIITNIGTHDTNVPVEFAKRMHLRYLNYLEISKTVLGFQNQILGPNHYGWVLVHPLEEPDQHDADSVTTYSTSPLVDQAQTDPANLVETPENLQSPSAEISNAIAVVVSVFKDGQAVKWRPDSLDDVDNTDILNLALEEKTATEIVIAYKMIHLTKTCKTWENLLIPPAWADVSKHLESASFTAFHPSDYGKPVEKTQDEKSQGIFSRWMRFTSSSNDTQPYALPIDDPVSPHGLPTKSPVNHIDFVTRRNLEHILSTCALPTGKYSVEGEQGAVALTCGDISGHRVISSASFFAFLFLLEIVKHLKAIETLRPDHPYKPLRRRIDSVCRGHLKWLLKVDLTEESIFAANYWVTGRIMPSDTGFGSFMPSNSFTDTPFQLMKVAAFSSLYNTKVDRELARQVIQRVDKYWIDTLQKSDKRTSHVWPRAQDEGCNKYRLNEHVWIWRALTAIEENRRRSLDTKNPPSDGVEAHVQASKNVKEDQEGNDKGRRDQAASDEEKLFRQFGSDIVHRDILRRFTVENDVSKKRMLATTRSSRETRFLFHASDTALFYGIEWDFFLPALIDEVWDNTIEAQLHHNENSETGWDNSIRYALAIMMGIRNMRLNKRSSKDLVKSAFDVLFRTTSPNGLFYGQLDATTKEPVLFVGEADRDFYFHASFEIPYILLTHCWGINSILEDSSEDNLESPPPFIATQTSRQHPFNEVAEIITQQPKRQEHRSPAIQLPAAETAEDQSPSPDVYLGVKPKKPKATAMKKSIPFNSLIDQSSIVDLEDEWLYNYPNFLSGSEQTLVDFHKEAEALSKPTGSSHSGTVITKAAKDYIEDLPVDFDPGESRSYFKSLGRGTWVVNVRKRKNLSKQERAKSDEEGRSLTNIGLWVNLSQTRTAETAKKRFIWLPHADAETALICYISSPQDERPAISDFFDSHFHYENKFLEETTMVLNTWKSELHLSFYLLEQKSERTLPGIPSLSYKELPGNSDWRLARASMGFRFSGDFFDRYWTCHLIEYTHSRSGLTWKGHRPWGRQGWQQRKVLELHLFDGILKEIIKSSAEIFDTVKQEIGDKRGVISFSALNSVDYLSSSTKWQFYQQILQVVEQELSNVLSTVAKWETREKDRGHERPRWTRNDERKYRGSIGKMQGSTARRIRDLQKHRNDVRSLKEQLKSEQQQSRDNISVIDAENVRLFTYVTVVFLPLGFAASIFSMSEEPPSSVLKPMIVCSAVALALTFVALGNAKKVSTAISKYSHDKIYSNKLSSGREVRGDDGRVFPTRQQEDAEIGSTSEDDDTTPESETIHQENHNTSFSRHFWFWIEYVFINLPARRVSVAYLDLIAENPSHCRYFHVPVGIIVLPMLLFARLLQFLLLTVMDLGQLAWGKSLRTEPKPLLFERLISILTGPIEGCISLFFTSDRRDEYSDLGDRMNWLTNPTYIYRPLENRVKNVNERLADQRIEKERPPIEDEFSDEET</sequence>
<dbReference type="RefSeq" id="XP_060347235.1">
    <property type="nucleotide sequence ID" value="XM_060493105.1"/>
</dbReference>
<reference evidence="2 3" key="1">
    <citation type="submission" date="2016-10" db="EMBL/GenBank/DDBJ databases">
        <title>The genome sequence of Colletotrichum fioriniae PJ7.</title>
        <authorList>
            <person name="Baroncelli R."/>
        </authorList>
    </citation>
    <scope>NUCLEOTIDE SEQUENCE [LARGE SCALE GENOMIC DNA]</scope>
    <source>
        <strain evidence="2 3">IMI 384185</strain>
    </source>
</reference>
<accession>A0ABQ9SF14</accession>
<evidence type="ECO:0000313" key="3">
    <source>
        <dbReference type="Proteomes" id="UP001241169"/>
    </source>
</evidence>
<organism evidence="2 3">
    <name type="scientific">Colletotrichum paranaense</name>
    <dbReference type="NCBI Taxonomy" id="1914294"/>
    <lineage>
        <taxon>Eukaryota</taxon>
        <taxon>Fungi</taxon>
        <taxon>Dikarya</taxon>
        <taxon>Ascomycota</taxon>
        <taxon>Pezizomycotina</taxon>
        <taxon>Sordariomycetes</taxon>
        <taxon>Hypocreomycetidae</taxon>
        <taxon>Glomerellales</taxon>
        <taxon>Glomerellaceae</taxon>
        <taxon>Colletotrichum</taxon>
        <taxon>Colletotrichum acutatum species complex</taxon>
    </lineage>
</organism>
<protein>
    <recommendedName>
        <fullName evidence="4">Mg2+ transporter</fullName>
    </recommendedName>
</protein>
<dbReference type="GeneID" id="85377004"/>
<feature type="compositionally biased region" description="Basic and acidic residues" evidence="1">
    <location>
        <begin position="1554"/>
        <end position="1564"/>
    </location>
</feature>
<dbReference type="Proteomes" id="UP001241169">
    <property type="component" value="Unassembled WGS sequence"/>
</dbReference>
<name>A0ABQ9SF14_9PEZI</name>
<dbReference type="Gene3D" id="1.20.58.340">
    <property type="entry name" value="Magnesium transport protein CorA, transmembrane region"/>
    <property type="match status" value="1"/>
</dbReference>
<evidence type="ECO:0008006" key="4">
    <source>
        <dbReference type="Google" id="ProtNLM"/>
    </source>
</evidence>
<dbReference type="EMBL" id="MOPA01000007">
    <property type="protein sequence ID" value="KAK1535296.1"/>
    <property type="molecule type" value="Genomic_DNA"/>
</dbReference>
<proteinExistence type="predicted"/>
<evidence type="ECO:0000256" key="1">
    <source>
        <dbReference type="SAM" id="MobiDB-lite"/>
    </source>
</evidence>
<keyword evidence="3" id="KW-1185">Reference proteome</keyword>
<feature type="region of interest" description="Disordered" evidence="1">
    <location>
        <begin position="1554"/>
        <end position="1594"/>
    </location>
</feature>
<evidence type="ECO:0000313" key="2">
    <source>
        <dbReference type="EMBL" id="KAK1535296.1"/>
    </source>
</evidence>
<feature type="region of interest" description="Disordered" evidence="1">
    <location>
        <begin position="756"/>
        <end position="797"/>
    </location>
</feature>
<gene>
    <name evidence="2" type="ORF">CPAR01_08838</name>
</gene>